<dbReference type="Proteomes" id="UP001567350">
    <property type="component" value="Unassembled WGS sequence"/>
</dbReference>
<proteinExistence type="predicted"/>
<evidence type="ECO:0000313" key="5">
    <source>
        <dbReference type="Proteomes" id="UP001567350"/>
    </source>
</evidence>
<evidence type="ECO:0000256" key="1">
    <source>
        <dbReference type="SAM" id="Coils"/>
    </source>
</evidence>
<gene>
    <name evidence="4" type="ORF">ACBP88_06495</name>
</gene>
<dbReference type="RefSeq" id="WP_370891615.1">
    <property type="nucleotide sequence ID" value="NZ_JBGJLR010000005.1"/>
</dbReference>
<keyword evidence="1" id="KW-0175">Coiled coil</keyword>
<keyword evidence="2" id="KW-0472">Membrane</keyword>
<keyword evidence="2" id="KW-1133">Transmembrane helix</keyword>
<keyword evidence="5" id="KW-1185">Reference proteome</keyword>
<accession>A0ABV4IB88</accession>
<reference evidence="4 5" key="1">
    <citation type="submission" date="2024-08" db="EMBL/GenBank/DDBJ databases">
        <authorList>
            <person name="Feng Z."/>
            <person name="Ronholm J."/>
        </authorList>
    </citation>
    <scope>NUCLEOTIDE SEQUENCE [LARGE SCALE GENOMIC DNA]</scope>
    <source>
        <strain evidence="4 5">4-AB0-8</strain>
    </source>
</reference>
<feature type="transmembrane region" description="Helical" evidence="2">
    <location>
        <begin position="579"/>
        <end position="597"/>
    </location>
</feature>
<dbReference type="NCBIfam" id="TIGR01760">
    <property type="entry name" value="tape_meas_TP901"/>
    <property type="match status" value="1"/>
</dbReference>
<feature type="domain" description="Phage tail tape measure protein" evidence="3">
    <location>
        <begin position="235"/>
        <end position="443"/>
    </location>
</feature>
<comment type="caution">
    <text evidence="4">The sequence shown here is derived from an EMBL/GenBank/DDBJ whole genome shotgun (WGS) entry which is preliminary data.</text>
</comment>
<dbReference type="EMBL" id="JBGJLR010000005">
    <property type="protein sequence ID" value="MEZ2739114.1"/>
    <property type="molecule type" value="Genomic_DNA"/>
</dbReference>
<dbReference type="Pfam" id="PF10145">
    <property type="entry name" value="PhageMin_Tail"/>
    <property type="match status" value="1"/>
</dbReference>
<dbReference type="InterPro" id="IPR010090">
    <property type="entry name" value="Phage_tape_meas"/>
</dbReference>
<feature type="transmembrane region" description="Helical" evidence="2">
    <location>
        <begin position="617"/>
        <end position="636"/>
    </location>
</feature>
<protein>
    <submittedName>
        <fullName evidence="4">Phage tail tape measure protein</fullName>
    </submittedName>
</protein>
<feature type="coiled-coil region" evidence="1">
    <location>
        <begin position="29"/>
        <end position="83"/>
    </location>
</feature>
<feature type="transmembrane region" description="Helical" evidence="2">
    <location>
        <begin position="540"/>
        <end position="567"/>
    </location>
</feature>
<evidence type="ECO:0000313" key="4">
    <source>
        <dbReference type="EMBL" id="MEZ2739114.1"/>
    </source>
</evidence>
<keyword evidence="2" id="KW-0812">Transmembrane</keyword>
<evidence type="ECO:0000259" key="3">
    <source>
        <dbReference type="Pfam" id="PF10145"/>
    </source>
</evidence>
<organism evidence="4 5">
    <name type="scientific">Comamonas jiangduensis</name>
    <dbReference type="NCBI Taxonomy" id="1194168"/>
    <lineage>
        <taxon>Bacteria</taxon>
        <taxon>Pseudomonadati</taxon>
        <taxon>Pseudomonadota</taxon>
        <taxon>Betaproteobacteria</taxon>
        <taxon>Burkholderiales</taxon>
        <taxon>Comamonadaceae</taxon>
        <taxon>Comamonas</taxon>
    </lineage>
</organism>
<name>A0ABV4IB88_9BURK</name>
<sequence>MTEKNMRLRVVLDLADKALAPLKRISQGSADTAKTLKAARDQLKKLNEQQAAVGNFEKHQQALRQSSNQLKVLQQNLKTLQATGGASTSQIKSHQTAIEKQTAKFKEQQATVFKLRSGLNALGISNVSGAQQKMAADIAATTSRIKAQTDALKRQADEQRKLSKIQQQAAKGAAIGAGISAAGAASIYAGRQLMRPVQSAMGAYAEQENASSQLSASMMLADGSVSKEFAEIDALAKRLGDRLPGTTADFLELQAVLKQQGLTDKTILGGTGEAAALLGVQLRMNIPAAGEFAAKMQDATRTAEKDMLSLMDTIQRGYYMGVDSNNMLQGFSKMSPVMSILRKEGLEFSNMMAPLLVMMDQTGMAGESAGNAIRKVFQGGLDLKKLSKANALLKDSKAGFKLNFTDKNGAFLGMDNVFAQLEKLKGLGDNAVLRTGVMKALFGDDSETMQVLNTMMDKGKAGYEEVAAKMAAQASLQQRVEQQLGTFSNVVEAAQGSATNALASIGEVMAPDLKNLVNWLGEAGGAANAWIKENQTLVRWLGMGVMAVAAFMAVTGALLIPLGLIVAKGMAMRWIFAKVASSFVASGGALGLLQGGIARLSGGFGLLLRWGSALFRLNPFAALAAGVFGFAQSFVVNWDKIKAAFNAGDWSSIGGFIIQGLEAGLNMATLGLYGILKSALSGLITAAKAVLGIHSPSTVFAEMGAFLIDGLIVGISNKLAALKNAVVGAATSAAQWFKEKLGIASPSKVFTQFGGWISEGAAKGIEAGQAGVRAASVAMAAAALAPATAATGGADSAGPAPTVGAAPVIMAKAPAPAAAPVGGNTYTITIQAAPGADPNAIARAVAAELDKRERTANARSRSALYDTN</sequence>
<evidence type="ECO:0000256" key="2">
    <source>
        <dbReference type="SAM" id="Phobius"/>
    </source>
</evidence>